<dbReference type="EMBL" id="AAOE01000003">
    <property type="protein sequence ID" value="EAR10734.1"/>
    <property type="molecule type" value="Genomic_DNA"/>
</dbReference>
<proteinExistence type="predicted"/>
<comment type="caution">
    <text evidence="2">The sequence shown here is derived from an EMBL/GenBank/DDBJ whole genome shotgun (WGS) entry which is preliminary data.</text>
</comment>
<dbReference type="HOGENOM" id="CLU_959331_0_0_6"/>
<dbReference type="Proteomes" id="UP000005953">
    <property type="component" value="Unassembled WGS sequence"/>
</dbReference>
<keyword evidence="3" id="KW-1185">Reference proteome</keyword>
<dbReference type="AlphaFoldDB" id="A4BBC1"/>
<sequence length="290" mass="31541">MALLTACNAQSEHDFDNDSHGGDPQDVTENDCGNARLHRDLNSIAIFSASTKDLRSDTGVYEWRAKQGIGLDIWDNGGGFNGGSTIPQENLAACAAVKSAFGSLGLVPWSGERNEAFFEDLTYVYIDPDFDFVYTPRTDLTLQQWRAAGEPSTAEGKLVSAALNVRYSKSHNGGTQSIIDTEMENMNSEVTLHCDHTQQIKYLLKTFNQPGNRDLGTCEQDAQSGQWECLAVSAVADFEGCTFTTATTMIPDGAGDYYRVALGGKFTRNDDDGYAISISDINILSPYPAP</sequence>
<gene>
    <name evidence="2" type="ORF">MED297_11980</name>
</gene>
<accession>A4BBC1</accession>
<evidence type="ECO:0000313" key="3">
    <source>
        <dbReference type="Proteomes" id="UP000005953"/>
    </source>
</evidence>
<reference evidence="2 3" key="1">
    <citation type="submission" date="2006-02" db="EMBL/GenBank/DDBJ databases">
        <authorList>
            <person name="Pinhassi J."/>
            <person name="Pedros-Alio C."/>
            <person name="Ferriera S."/>
            <person name="Johnson J."/>
            <person name="Kravitz S."/>
            <person name="Halpern A."/>
            <person name="Remington K."/>
            <person name="Beeson K."/>
            <person name="Tran B."/>
            <person name="Rogers Y.-H."/>
            <person name="Friedman R."/>
            <person name="Venter J.C."/>
        </authorList>
    </citation>
    <scope>NUCLEOTIDE SEQUENCE [LARGE SCALE GENOMIC DNA]</scope>
    <source>
        <strain evidence="2 3">MED297</strain>
    </source>
</reference>
<organism evidence="2 3">
    <name type="scientific">Reinekea blandensis MED297</name>
    <dbReference type="NCBI Taxonomy" id="314283"/>
    <lineage>
        <taxon>Bacteria</taxon>
        <taxon>Pseudomonadati</taxon>
        <taxon>Pseudomonadota</taxon>
        <taxon>Gammaproteobacteria</taxon>
        <taxon>Oceanospirillales</taxon>
        <taxon>Saccharospirillaceae</taxon>
        <taxon>Reinekea</taxon>
    </lineage>
</organism>
<evidence type="ECO:0000256" key="1">
    <source>
        <dbReference type="SAM" id="MobiDB-lite"/>
    </source>
</evidence>
<feature type="region of interest" description="Disordered" evidence="1">
    <location>
        <begin position="10"/>
        <end position="32"/>
    </location>
</feature>
<name>A4BBC1_9GAMM</name>
<dbReference type="STRING" id="314283.MED297_11980"/>
<evidence type="ECO:0000313" key="2">
    <source>
        <dbReference type="EMBL" id="EAR10734.1"/>
    </source>
</evidence>
<protein>
    <submittedName>
        <fullName evidence="2">Uncharacterized protein</fullName>
    </submittedName>
</protein>
<feature type="compositionally biased region" description="Basic and acidic residues" evidence="1">
    <location>
        <begin position="11"/>
        <end position="23"/>
    </location>
</feature>